<comment type="caution">
    <text evidence="1">The sequence shown here is derived from an EMBL/GenBank/DDBJ whole genome shotgun (WGS) entry which is preliminary data.</text>
</comment>
<keyword evidence="2" id="KW-1185">Reference proteome</keyword>
<proteinExistence type="predicted"/>
<organism evidence="1 2">
    <name type="scientific">Pleuronectes platessa</name>
    <name type="common">European plaice</name>
    <dbReference type="NCBI Taxonomy" id="8262"/>
    <lineage>
        <taxon>Eukaryota</taxon>
        <taxon>Metazoa</taxon>
        <taxon>Chordata</taxon>
        <taxon>Craniata</taxon>
        <taxon>Vertebrata</taxon>
        <taxon>Euteleostomi</taxon>
        <taxon>Actinopterygii</taxon>
        <taxon>Neopterygii</taxon>
        <taxon>Teleostei</taxon>
        <taxon>Neoteleostei</taxon>
        <taxon>Acanthomorphata</taxon>
        <taxon>Carangaria</taxon>
        <taxon>Pleuronectiformes</taxon>
        <taxon>Pleuronectoidei</taxon>
        <taxon>Pleuronectidae</taxon>
        <taxon>Pleuronectes</taxon>
    </lineage>
</organism>
<protein>
    <submittedName>
        <fullName evidence="1">Uncharacterized protein</fullName>
    </submittedName>
</protein>
<evidence type="ECO:0000313" key="1">
    <source>
        <dbReference type="EMBL" id="CAB1441981.1"/>
    </source>
</evidence>
<dbReference type="AlphaFoldDB" id="A0A9N7YXT8"/>
<gene>
    <name evidence="1" type="ORF">PLEPLA_LOCUS29695</name>
</gene>
<evidence type="ECO:0000313" key="2">
    <source>
        <dbReference type="Proteomes" id="UP001153269"/>
    </source>
</evidence>
<dbReference type="Proteomes" id="UP001153269">
    <property type="component" value="Unassembled WGS sequence"/>
</dbReference>
<accession>A0A9N7YXT8</accession>
<reference evidence="1" key="1">
    <citation type="submission" date="2020-03" db="EMBL/GenBank/DDBJ databases">
        <authorList>
            <person name="Weist P."/>
        </authorList>
    </citation>
    <scope>NUCLEOTIDE SEQUENCE</scope>
</reference>
<dbReference type="EMBL" id="CADEAL010002757">
    <property type="protein sequence ID" value="CAB1441981.1"/>
    <property type="molecule type" value="Genomic_DNA"/>
</dbReference>
<sequence>MKKMVGDSRVTRLLLLLEMQWANERAPFVLAGGSTAALSPNGRSRLIVQTSPSRLAGASAVTSPIHRSLDACQPGAARAVSMETSNKEGALLLHLRAARDRVLRTNPSFSLLPRSCITLKQRDGITTPHLH</sequence>
<name>A0A9N7YXT8_PLEPL</name>